<dbReference type="Proteomes" id="UP001289374">
    <property type="component" value="Unassembled WGS sequence"/>
</dbReference>
<evidence type="ECO:0000313" key="1">
    <source>
        <dbReference type="EMBL" id="KAK4395838.1"/>
    </source>
</evidence>
<sequence length="273" mass="31207">MNFSDMKCDIPESRCDNYKVWKERILLHLGWMDIDYAIRKTEPAPIIETNEPDEVDLYEKWERSNRLSVMFIKTKISVSIRGSIDQHNNARELLKAIDDHGLNGVREHIMQTRDIAAQLKSLEVDMSESFFVHYILNTLATQGKNKDQAKRKGKAKGLENLKKLVECECYIYSGNKMGSLVKAIGTCRLVLNSGFVLVLEKTFYIPNFSRNLILVSRLVPYGYSFNFGDGVALFYNTHLFGNGTLSNGLYHINLQSNVLYTLHVDDNVGIKDV</sequence>
<organism evidence="1 2">
    <name type="scientific">Sesamum angolense</name>
    <dbReference type="NCBI Taxonomy" id="2727404"/>
    <lineage>
        <taxon>Eukaryota</taxon>
        <taxon>Viridiplantae</taxon>
        <taxon>Streptophyta</taxon>
        <taxon>Embryophyta</taxon>
        <taxon>Tracheophyta</taxon>
        <taxon>Spermatophyta</taxon>
        <taxon>Magnoliopsida</taxon>
        <taxon>eudicotyledons</taxon>
        <taxon>Gunneridae</taxon>
        <taxon>Pentapetalae</taxon>
        <taxon>asterids</taxon>
        <taxon>lamiids</taxon>
        <taxon>Lamiales</taxon>
        <taxon>Pedaliaceae</taxon>
        <taxon>Sesamum</taxon>
    </lineage>
</organism>
<protein>
    <recommendedName>
        <fullName evidence="3">DUF4219 domain-containing protein</fullName>
    </recommendedName>
</protein>
<dbReference type="AlphaFoldDB" id="A0AAE2BSD5"/>
<keyword evidence="2" id="KW-1185">Reference proteome</keyword>
<reference evidence="1" key="2">
    <citation type="journal article" date="2024" name="Plant">
        <title>Genomic evolution and insights into agronomic trait innovations of Sesamum species.</title>
        <authorList>
            <person name="Miao H."/>
            <person name="Wang L."/>
            <person name="Qu L."/>
            <person name="Liu H."/>
            <person name="Sun Y."/>
            <person name="Le M."/>
            <person name="Wang Q."/>
            <person name="Wei S."/>
            <person name="Zheng Y."/>
            <person name="Lin W."/>
            <person name="Duan Y."/>
            <person name="Cao H."/>
            <person name="Xiong S."/>
            <person name="Wang X."/>
            <person name="Wei L."/>
            <person name="Li C."/>
            <person name="Ma Q."/>
            <person name="Ju M."/>
            <person name="Zhao R."/>
            <person name="Li G."/>
            <person name="Mu C."/>
            <person name="Tian Q."/>
            <person name="Mei H."/>
            <person name="Zhang T."/>
            <person name="Gao T."/>
            <person name="Zhang H."/>
        </authorList>
    </citation>
    <scope>NUCLEOTIDE SEQUENCE</scope>
    <source>
        <strain evidence="1">K16</strain>
    </source>
</reference>
<evidence type="ECO:0008006" key="3">
    <source>
        <dbReference type="Google" id="ProtNLM"/>
    </source>
</evidence>
<dbReference type="EMBL" id="JACGWL010000009">
    <property type="protein sequence ID" value="KAK4395838.1"/>
    <property type="molecule type" value="Genomic_DNA"/>
</dbReference>
<gene>
    <name evidence="1" type="ORF">Sango_1738100</name>
</gene>
<proteinExistence type="predicted"/>
<accession>A0AAE2BSD5</accession>
<evidence type="ECO:0000313" key="2">
    <source>
        <dbReference type="Proteomes" id="UP001289374"/>
    </source>
</evidence>
<comment type="caution">
    <text evidence="1">The sequence shown here is derived from an EMBL/GenBank/DDBJ whole genome shotgun (WGS) entry which is preliminary data.</text>
</comment>
<reference evidence="1" key="1">
    <citation type="submission" date="2020-06" db="EMBL/GenBank/DDBJ databases">
        <authorList>
            <person name="Li T."/>
            <person name="Hu X."/>
            <person name="Zhang T."/>
            <person name="Song X."/>
            <person name="Zhang H."/>
            <person name="Dai N."/>
            <person name="Sheng W."/>
            <person name="Hou X."/>
            <person name="Wei L."/>
        </authorList>
    </citation>
    <scope>NUCLEOTIDE SEQUENCE</scope>
    <source>
        <strain evidence="1">K16</strain>
        <tissue evidence="1">Leaf</tissue>
    </source>
</reference>
<name>A0AAE2BSD5_9LAMI</name>